<keyword evidence="5" id="KW-1185">Reference proteome</keyword>
<protein>
    <recommendedName>
        <fullName evidence="3">C2H2-type domain-containing protein</fullName>
    </recommendedName>
</protein>
<dbReference type="Gene3D" id="3.30.160.60">
    <property type="entry name" value="Classic Zinc Finger"/>
    <property type="match status" value="1"/>
</dbReference>
<feature type="compositionally biased region" description="Low complexity" evidence="2">
    <location>
        <begin position="342"/>
        <end position="362"/>
    </location>
</feature>
<dbReference type="GO" id="GO:0008270">
    <property type="term" value="F:zinc ion binding"/>
    <property type="evidence" value="ECO:0007669"/>
    <property type="project" value="UniProtKB-KW"/>
</dbReference>
<comment type="caution">
    <text evidence="4">The sequence shown here is derived from an EMBL/GenBank/DDBJ whole genome shotgun (WGS) entry which is preliminary data.</text>
</comment>
<keyword evidence="1" id="KW-0863">Zinc-finger</keyword>
<dbReference type="AlphaFoldDB" id="A0A6G0T389"/>
<evidence type="ECO:0000259" key="3">
    <source>
        <dbReference type="PROSITE" id="PS50157"/>
    </source>
</evidence>
<gene>
    <name evidence="4" type="ORF">AGLY_014453</name>
</gene>
<dbReference type="SMART" id="SM00355">
    <property type="entry name" value="ZnF_C2H2"/>
    <property type="match status" value="2"/>
</dbReference>
<dbReference type="PROSITE" id="PS50157">
    <property type="entry name" value="ZINC_FINGER_C2H2_2"/>
    <property type="match status" value="1"/>
</dbReference>
<proteinExistence type="predicted"/>
<sequence length="482" mass="52841">MSMSYSWNDSLPRCGLCANRFGMYPLRFYKFFDDSINGVKINEVMSNMFPYGNYSRADMKSELICQRCYTQAVEMSRRDTKWVDCFKEMDEIKNQFSHLRGRDDFDYFLSPTTNNPSTSAAPSTIVSGSTYNENNLGSRPLSTAPATIVSGSTSNEDGPAPATIVSGSTSNENGSGNCLSFSAPSTTFTENQYRPTFSAPATIVSGSTSNEDGPAPATIVSGSTSNENGSGNCLSFSAPSTTFTENQYRPTFSAPATIVSGSTSNEDGPGNCLTFSAPSTTFNENQYRPTFSAPTTIVSGSTSNEDDPAPATIVSGSTSNEDDPESSITVNGNDNNEDISDNLSTASESSNASESSSTTLSENEYKEESTNMMNSTFNTCINIMSNRVYSKSGAFYSCIIPSCKLFFKTFYKFKIHYRQHRNVNGMVCWTCIKILPNRSKMRKHKNKDSCKFPGMFVCAFCKESFNDLQSISHHKYIKHIKN</sequence>
<evidence type="ECO:0000313" key="5">
    <source>
        <dbReference type="Proteomes" id="UP000475862"/>
    </source>
</evidence>
<keyword evidence="1" id="KW-0479">Metal-binding</keyword>
<feature type="domain" description="C2H2-type" evidence="3">
    <location>
        <begin position="456"/>
        <end position="482"/>
    </location>
</feature>
<keyword evidence="1" id="KW-0862">Zinc</keyword>
<dbReference type="Proteomes" id="UP000475862">
    <property type="component" value="Unassembled WGS sequence"/>
</dbReference>
<accession>A0A6G0T389</accession>
<name>A0A6G0T389_APHGL</name>
<feature type="region of interest" description="Disordered" evidence="2">
    <location>
        <begin position="283"/>
        <end position="367"/>
    </location>
</feature>
<dbReference type="PROSITE" id="PS00028">
    <property type="entry name" value="ZINC_FINGER_C2H2_1"/>
    <property type="match status" value="2"/>
</dbReference>
<dbReference type="InterPro" id="IPR013087">
    <property type="entry name" value="Znf_C2H2_type"/>
</dbReference>
<dbReference type="OrthoDB" id="10324098at2759"/>
<evidence type="ECO:0000313" key="4">
    <source>
        <dbReference type="EMBL" id="KAE9525039.1"/>
    </source>
</evidence>
<organism evidence="4 5">
    <name type="scientific">Aphis glycines</name>
    <name type="common">Soybean aphid</name>
    <dbReference type="NCBI Taxonomy" id="307491"/>
    <lineage>
        <taxon>Eukaryota</taxon>
        <taxon>Metazoa</taxon>
        <taxon>Ecdysozoa</taxon>
        <taxon>Arthropoda</taxon>
        <taxon>Hexapoda</taxon>
        <taxon>Insecta</taxon>
        <taxon>Pterygota</taxon>
        <taxon>Neoptera</taxon>
        <taxon>Paraneoptera</taxon>
        <taxon>Hemiptera</taxon>
        <taxon>Sternorrhyncha</taxon>
        <taxon>Aphidomorpha</taxon>
        <taxon>Aphidoidea</taxon>
        <taxon>Aphididae</taxon>
        <taxon>Aphidini</taxon>
        <taxon>Aphis</taxon>
        <taxon>Aphis</taxon>
    </lineage>
</organism>
<dbReference type="EMBL" id="VYZN01000064">
    <property type="protein sequence ID" value="KAE9525039.1"/>
    <property type="molecule type" value="Genomic_DNA"/>
</dbReference>
<feature type="compositionally biased region" description="Polar residues" evidence="2">
    <location>
        <begin position="283"/>
        <end position="303"/>
    </location>
</feature>
<evidence type="ECO:0000256" key="2">
    <source>
        <dbReference type="SAM" id="MobiDB-lite"/>
    </source>
</evidence>
<evidence type="ECO:0000256" key="1">
    <source>
        <dbReference type="PROSITE-ProRule" id="PRU00042"/>
    </source>
</evidence>
<reference evidence="4 5" key="1">
    <citation type="submission" date="2019-08" db="EMBL/GenBank/DDBJ databases">
        <title>The genome of the soybean aphid Biotype 1, its phylome, world population structure and adaptation to the North American continent.</title>
        <authorList>
            <person name="Giordano R."/>
            <person name="Donthu R.K."/>
            <person name="Hernandez A.G."/>
            <person name="Wright C.L."/>
            <person name="Zimin A.V."/>
        </authorList>
    </citation>
    <scope>NUCLEOTIDE SEQUENCE [LARGE SCALE GENOMIC DNA]</scope>
    <source>
        <tissue evidence="4">Whole aphids</tissue>
    </source>
</reference>